<proteinExistence type="predicted"/>
<evidence type="ECO:0000256" key="1">
    <source>
        <dbReference type="SAM" id="SignalP"/>
    </source>
</evidence>
<sequence>MKKIFMAALVFSTITSIAHGAEGKWTEGYGQGNLEYFIDFSGKRLLISCPTQEGSADVMSSVTIYTILNNKEERQFTINAGGTSFDGPFNADSRASESNFHGLINALRKGDAVLKVGKQTYKLPISNAVKVLPAPGSKSFVCNTIFSN</sequence>
<keyword evidence="1" id="KW-0732">Signal</keyword>
<name>A0ABR6XW18_9BURK</name>
<keyword evidence="3" id="KW-1185">Reference proteome</keyword>
<evidence type="ECO:0000313" key="2">
    <source>
        <dbReference type="EMBL" id="MBC3833646.1"/>
    </source>
</evidence>
<comment type="caution">
    <text evidence="2">The sequence shown here is derived from an EMBL/GenBank/DDBJ whole genome shotgun (WGS) entry which is preliminary data.</text>
</comment>
<dbReference type="RefSeq" id="WP_186892690.1">
    <property type="nucleotide sequence ID" value="NZ_JACOFU010000012.1"/>
</dbReference>
<protein>
    <submittedName>
        <fullName evidence="2">Uncharacterized protein</fullName>
    </submittedName>
</protein>
<reference evidence="2 3" key="1">
    <citation type="submission" date="2020-08" db="EMBL/GenBank/DDBJ databases">
        <title>Novel species isolated from subtropical streams in China.</title>
        <authorList>
            <person name="Lu H."/>
        </authorList>
    </citation>
    <scope>NUCLEOTIDE SEQUENCE [LARGE SCALE GENOMIC DNA]</scope>
    <source>
        <strain evidence="2 3">KCTC 52442</strain>
    </source>
</reference>
<feature type="signal peptide" evidence="1">
    <location>
        <begin position="1"/>
        <end position="20"/>
    </location>
</feature>
<accession>A0ABR6XW18</accession>
<evidence type="ECO:0000313" key="3">
    <source>
        <dbReference type="Proteomes" id="UP000643610"/>
    </source>
</evidence>
<feature type="chain" id="PRO_5047209293" evidence="1">
    <location>
        <begin position="21"/>
        <end position="148"/>
    </location>
</feature>
<dbReference type="Proteomes" id="UP000643610">
    <property type="component" value="Unassembled WGS sequence"/>
</dbReference>
<organism evidence="2 3">
    <name type="scientific">Undibacterium amnicola</name>
    <dbReference type="NCBI Taxonomy" id="1834038"/>
    <lineage>
        <taxon>Bacteria</taxon>
        <taxon>Pseudomonadati</taxon>
        <taxon>Pseudomonadota</taxon>
        <taxon>Betaproteobacteria</taxon>
        <taxon>Burkholderiales</taxon>
        <taxon>Oxalobacteraceae</taxon>
        <taxon>Undibacterium</taxon>
    </lineage>
</organism>
<gene>
    <name evidence="2" type="ORF">H8K33_19220</name>
</gene>
<dbReference type="EMBL" id="JACOFU010000012">
    <property type="protein sequence ID" value="MBC3833646.1"/>
    <property type="molecule type" value="Genomic_DNA"/>
</dbReference>